<dbReference type="EMBL" id="QVPD01000005">
    <property type="protein sequence ID" value="RFP60943.1"/>
    <property type="molecule type" value="Genomic_DNA"/>
</dbReference>
<dbReference type="OrthoDB" id="5569385at2"/>
<comment type="caution">
    <text evidence="2">The sequence shown here is derived from an EMBL/GenBank/DDBJ whole genome shotgun (WGS) entry which is preliminary data.</text>
</comment>
<organism evidence="2 3">
    <name type="scientific">Cognatiluteimonas weifangensis</name>
    <dbReference type="NCBI Taxonomy" id="2303539"/>
    <lineage>
        <taxon>Bacteria</taxon>
        <taxon>Pseudomonadati</taxon>
        <taxon>Pseudomonadota</taxon>
        <taxon>Gammaproteobacteria</taxon>
        <taxon>Lysobacterales</taxon>
        <taxon>Lysobacteraceae</taxon>
        <taxon>Cognatiluteimonas</taxon>
    </lineage>
</organism>
<protein>
    <recommendedName>
        <fullName evidence="4">DUF2007 domain-containing protein</fullName>
    </recommendedName>
</protein>
<dbReference type="AlphaFoldDB" id="A0A372DMY4"/>
<keyword evidence="1" id="KW-1133">Transmembrane helix</keyword>
<reference evidence="2 3" key="1">
    <citation type="submission" date="2018-08" db="EMBL/GenBank/DDBJ databases">
        <title>Lysobacter weifangensis sp. nov., a new member of the family 'Xanthomonadaceae', isolated from soil in a farmland.</title>
        <authorList>
            <person name="Zhao H."/>
        </authorList>
    </citation>
    <scope>NUCLEOTIDE SEQUENCE [LARGE SCALE GENOMIC DNA]</scope>
    <source>
        <strain evidence="2 3">WF-2</strain>
    </source>
</reference>
<proteinExistence type="predicted"/>
<gene>
    <name evidence="2" type="ORF">D0Y53_07145</name>
</gene>
<keyword evidence="3" id="KW-1185">Reference proteome</keyword>
<evidence type="ECO:0000256" key="1">
    <source>
        <dbReference type="SAM" id="Phobius"/>
    </source>
</evidence>
<accession>A0A372DMY4</accession>
<dbReference type="InterPro" id="IPR046162">
    <property type="entry name" value="DUF6164"/>
</dbReference>
<name>A0A372DMY4_9GAMM</name>
<keyword evidence="1" id="KW-0472">Membrane</keyword>
<dbReference type="RefSeq" id="WP_117202552.1">
    <property type="nucleotide sequence ID" value="NZ_JBHTBK010000038.1"/>
</dbReference>
<keyword evidence="1" id="KW-0812">Transmembrane</keyword>
<dbReference type="Pfam" id="PF19661">
    <property type="entry name" value="DUF6164"/>
    <property type="match status" value="1"/>
</dbReference>
<sequence>MPKLLLNLRNVPDDESDEVRALLDDNGIEFYETLPSRWGISHGGIWAARDEDAARAERLLADYQHTRRERARAEHAAAVRAGTAETFATLLRREPLRVLLAVLGILAALALVALVPVLLWR</sequence>
<dbReference type="Proteomes" id="UP000262917">
    <property type="component" value="Unassembled WGS sequence"/>
</dbReference>
<evidence type="ECO:0000313" key="3">
    <source>
        <dbReference type="Proteomes" id="UP000262917"/>
    </source>
</evidence>
<feature type="transmembrane region" description="Helical" evidence="1">
    <location>
        <begin position="98"/>
        <end position="120"/>
    </location>
</feature>
<evidence type="ECO:0008006" key="4">
    <source>
        <dbReference type="Google" id="ProtNLM"/>
    </source>
</evidence>
<evidence type="ECO:0000313" key="2">
    <source>
        <dbReference type="EMBL" id="RFP60943.1"/>
    </source>
</evidence>